<comment type="similarity">
    <text evidence="1">Belongs to the four-carbon acid sugar kinase family.</text>
</comment>
<keyword evidence="3" id="KW-0547">Nucleotide-binding</keyword>
<dbReference type="InterPro" id="IPR042213">
    <property type="entry name" value="NBD_C_sf"/>
</dbReference>
<evidence type="ECO:0000313" key="7">
    <source>
        <dbReference type="EMBL" id="SDC32085.1"/>
    </source>
</evidence>
<reference evidence="7 8" key="1">
    <citation type="submission" date="2016-10" db="EMBL/GenBank/DDBJ databases">
        <authorList>
            <person name="de Groot N.N."/>
        </authorList>
    </citation>
    <scope>NUCLEOTIDE SEQUENCE [LARGE SCALE GENOMIC DNA]</scope>
    <source>
        <strain evidence="7 8">CGMCC 4.5506</strain>
    </source>
</reference>
<protein>
    <submittedName>
        <fullName evidence="7">Uncharacterized conserved protein YgbK, DUF1537 family</fullName>
    </submittedName>
</protein>
<proteinExistence type="inferred from homology"/>
<dbReference type="Gene3D" id="3.40.50.10840">
    <property type="entry name" value="Putative sugar-binding, N-terminal domain"/>
    <property type="match status" value="1"/>
</dbReference>
<name>A0A222VQ39_9PSEU</name>
<dbReference type="Pfam" id="PF07005">
    <property type="entry name" value="SBD_N"/>
    <property type="match status" value="1"/>
</dbReference>
<dbReference type="STRING" id="530584.SAMN05421630_1011290"/>
<keyword evidence="6" id="KW-0119">Carbohydrate metabolism</keyword>
<evidence type="ECO:0000313" key="8">
    <source>
        <dbReference type="Proteomes" id="UP000199494"/>
    </source>
</evidence>
<dbReference type="InterPro" id="IPR010737">
    <property type="entry name" value="4-carb_acid_sugar_kinase_N"/>
</dbReference>
<keyword evidence="8" id="KW-1185">Reference proteome</keyword>
<dbReference type="InterPro" id="IPR037051">
    <property type="entry name" value="4-carb_acid_sugar_kinase_N_sf"/>
</dbReference>
<dbReference type="Proteomes" id="UP000199494">
    <property type="component" value="Unassembled WGS sequence"/>
</dbReference>
<keyword evidence="4" id="KW-0418">Kinase</keyword>
<dbReference type="Pfam" id="PF17042">
    <property type="entry name" value="NBD_C"/>
    <property type="match status" value="1"/>
</dbReference>
<dbReference type="SUPFAM" id="SSF142764">
    <property type="entry name" value="YgbK-like"/>
    <property type="match status" value="1"/>
</dbReference>
<dbReference type="InterPro" id="IPR031475">
    <property type="entry name" value="NBD_C"/>
</dbReference>
<dbReference type="EMBL" id="FMZE01000001">
    <property type="protein sequence ID" value="SDC32085.1"/>
    <property type="molecule type" value="Genomic_DNA"/>
</dbReference>
<dbReference type="Gene3D" id="3.40.980.20">
    <property type="entry name" value="Four-carbon acid sugar kinase, nucleotide binding domain"/>
    <property type="match status" value="1"/>
</dbReference>
<dbReference type="KEGG" id="pmad:BAY61_14550"/>
<evidence type="ECO:0000256" key="2">
    <source>
        <dbReference type="ARBA" id="ARBA00022679"/>
    </source>
</evidence>
<keyword evidence="2" id="KW-0808">Transferase</keyword>
<evidence type="ECO:0000256" key="6">
    <source>
        <dbReference type="ARBA" id="ARBA00023277"/>
    </source>
</evidence>
<dbReference type="GO" id="GO:0016301">
    <property type="term" value="F:kinase activity"/>
    <property type="evidence" value="ECO:0007669"/>
    <property type="project" value="UniProtKB-KW"/>
</dbReference>
<accession>A0A222VQ39</accession>
<keyword evidence="5" id="KW-0067">ATP-binding</keyword>
<sequence length="399" mass="40546">MSYDIAIIADDLTGAGDTAVQFSEQGWTAELRLRSGETSPGAAATVVAVTTDSRALGEHDAAVKVRDATARLREQGVTRFFKKVDSTLRGPIRAEIDAALGVLAPGTIAVVCPAFPDVGRTVAGGTLLVDGVPVAETVIGSDPVNPVTMSEVPELLGAPLVRLDPAEPPSRWADRIREAGSGVVVLDAADNAGLDRIAAAVAELGDRALPVGSAGLASALAKRWRPRERPSTALVVVTSLNAASREQASALTDAAAVRHEPTGLELSDDTAWEVFVDGVLASASARPRALLVIAPERETATVAAGLVPRRLADAAARVVRSGNVAGVVVTGGDGARALLDGLDSTGIRLRGHVAPGVALGAVVGGWAAGLPVATKAGGFGGPGVLIKAADAVRENRSDR</sequence>
<evidence type="ECO:0000256" key="4">
    <source>
        <dbReference type="ARBA" id="ARBA00022777"/>
    </source>
</evidence>
<organism evidence="7 8">
    <name type="scientific">Prauserella marina</name>
    <dbReference type="NCBI Taxonomy" id="530584"/>
    <lineage>
        <taxon>Bacteria</taxon>
        <taxon>Bacillati</taxon>
        <taxon>Actinomycetota</taxon>
        <taxon>Actinomycetes</taxon>
        <taxon>Pseudonocardiales</taxon>
        <taxon>Pseudonocardiaceae</taxon>
        <taxon>Prauserella</taxon>
    </lineage>
</organism>
<dbReference type="RefSeq" id="WP_091798330.1">
    <property type="nucleotide sequence ID" value="NZ_CP016353.1"/>
</dbReference>
<dbReference type="OrthoDB" id="191465at2"/>
<evidence type="ECO:0000256" key="1">
    <source>
        <dbReference type="ARBA" id="ARBA00005715"/>
    </source>
</evidence>
<evidence type="ECO:0000256" key="5">
    <source>
        <dbReference type="ARBA" id="ARBA00022840"/>
    </source>
</evidence>
<dbReference type="AlphaFoldDB" id="A0A222VQ39"/>
<gene>
    <name evidence="7" type="ORF">SAMN05421630_1011290</name>
</gene>
<dbReference type="GO" id="GO:0005524">
    <property type="term" value="F:ATP binding"/>
    <property type="evidence" value="ECO:0007669"/>
    <property type="project" value="UniProtKB-KW"/>
</dbReference>
<evidence type="ECO:0000256" key="3">
    <source>
        <dbReference type="ARBA" id="ARBA00022741"/>
    </source>
</evidence>